<sequence length="226" mass="23833">MTAPDLATPVGGWRVWRLGADDDGPVLESPLAAASWTPRTAVTAVCHRGCGDAPAWGCSCGLYAVDDPRRLVGGLLHHGILGCTALWGRVVEHGDGWRGEHSYPLVLFVPSPDDEVLGVPVGALTVEQARRAVLRAARARRVSGLGETLGDALRRRYAVPVHVLPVSSPGAFAGHAVGALAGRVRDECVRGLAARRLGDRVAAARLDRAVDRLLEGLRPDLPPLPA</sequence>
<proteinExistence type="predicted"/>
<evidence type="ECO:0000313" key="1">
    <source>
        <dbReference type="EMBL" id="GAA4889212.1"/>
    </source>
</evidence>
<dbReference type="RefSeq" id="WP_274230387.1">
    <property type="nucleotide sequence ID" value="NZ_BAABHQ010000017.1"/>
</dbReference>
<evidence type="ECO:0000313" key="2">
    <source>
        <dbReference type="Proteomes" id="UP001500457"/>
    </source>
</evidence>
<keyword evidence="2" id="KW-1185">Reference proteome</keyword>
<name>A0ABP9EZ87_9PSEU</name>
<comment type="caution">
    <text evidence="1">The sequence shown here is derived from an EMBL/GenBank/DDBJ whole genome shotgun (WGS) entry which is preliminary data.</text>
</comment>
<gene>
    <name evidence="1" type="ORF">GCM10023203_47990</name>
</gene>
<accession>A0ABP9EZ87</accession>
<reference evidence="2" key="1">
    <citation type="journal article" date="2019" name="Int. J. Syst. Evol. Microbiol.">
        <title>The Global Catalogue of Microorganisms (GCM) 10K type strain sequencing project: providing services to taxonomists for standard genome sequencing and annotation.</title>
        <authorList>
            <consortium name="The Broad Institute Genomics Platform"/>
            <consortium name="The Broad Institute Genome Sequencing Center for Infectious Disease"/>
            <person name="Wu L."/>
            <person name="Ma J."/>
        </authorList>
    </citation>
    <scope>NUCLEOTIDE SEQUENCE [LARGE SCALE GENOMIC DNA]</scope>
    <source>
        <strain evidence="2">JCM 17983</strain>
    </source>
</reference>
<protein>
    <submittedName>
        <fullName evidence="1">Uncharacterized protein</fullName>
    </submittedName>
</protein>
<organism evidence="1 2">
    <name type="scientific">Actinomycetospora straminea</name>
    <dbReference type="NCBI Taxonomy" id="663607"/>
    <lineage>
        <taxon>Bacteria</taxon>
        <taxon>Bacillati</taxon>
        <taxon>Actinomycetota</taxon>
        <taxon>Actinomycetes</taxon>
        <taxon>Pseudonocardiales</taxon>
        <taxon>Pseudonocardiaceae</taxon>
        <taxon>Actinomycetospora</taxon>
    </lineage>
</organism>
<dbReference type="Proteomes" id="UP001500457">
    <property type="component" value="Unassembled WGS sequence"/>
</dbReference>
<dbReference type="EMBL" id="BAABHQ010000017">
    <property type="protein sequence ID" value="GAA4889212.1"/>
    <property type="molecule type" value="Genomic_DNA"/>
</dbReference>